<evidence type="ECO:0000313" key="2">
    <source>
        <dbReference type="EMBL" id="CAE8735280.1"/>
    </source>
</evidence>
<dbReference type="PANTHER" id="PTHR16148:SF14">
    <property type="entry name" value="MYND-TYPE DOMAIN-CONTAINING PROTEIN"/>
    <property type="match status" value="1"/>
</dbReference>
<evidence type="ECO:0000313" key="3">
    <source>
        <dbReference type="Proteomes" id="UP000626109"/>
    </source>
</evidence>
<dbReference type="EMBL" id="CAJNNW010036531">
    <property type="protein sequence ID" value="CAE8735280.1"/>
    <property type="molecule type" value="Genomic_DNA"/>
</dbReference>
<dbReference type="Proteomes" id="UP000626109">
    <property type="component" value="Unassembled WGS sequence"/>
</dbReference>
<name>A0A813LQ39_POLGL</name>
<comment type="caution">
    <text evidence="2">The sequence shown here is derived from an EMBL/GenBank/DDBJ whole genome shotgun (WGS) entry which is preliminary data.</text>
</comment>
<feature type="region of interest" description="Disordered" evidence="1">
    <location>
        <begin position="57"/>
        <end position="78"/>
    </location>
</feature>
<proteinExistence type="predicted"/>
<dbReference type="PANTHER" id="PTHR16148">
    <property type="entry name" value="NF-KAPPA-B-REPRESSING FACTOR-RELATED"/>
    <property type="match status" value="1"/>
</dbReference>
<feature type="compositionally biased region" description="Low complexity" evidence="1">
    <location>
        <begin position="376"/>
        <end position="390"/>
    </location>
</feature>
<feature type="region of interest" description="Disordered" evidence="1">
    <location>
        <begin position="366"/>
        <end position="390"/>
    </location>
</feature>
<gene>
    <name evidence="2" type="ORF">PGLA2088_LOCUS47753</name>
</gene>
<feature type="region of interest" description="Disordered" evidence="1">
    <location>
        <begin position="14"/>
        <end position="41"/>
    </location>
</feature>
<reference evidence="2" key="1">
    <citation type="submission" date="2021-02" db="EMBL/GenBank/DDBJ databases">
        <authorList>
            <person name="Dougan E. K."/>
            <person name="Rhodes N."/>
            <person name="Thang M."/>
            <person name="Chan C."/>
        </authorList>
    </citation>
    <scope>NUCLEOTIDE SEQUENCE</scope>
</reference>
<accession>A0A813LQ39</accession>
<evidence type="ECO:0000256" key="1">
    <source>
        <dbReference type="SAM" id="MobiDB-lite"/>
    </source>
</evidence>
<organism evidence="2 3">
    <name type="scientific">Polarella glacialis</name>
    <name type="common">Dinoflagellate</name>
    <dbReference type="NCBI Taxonomy" id="89957"/>
    <lineage>
        <taxon>Eukaryota</taxon>
        <taxon>Sar</taxon>
        <taxon>Alveolata</taxon>
        <taxon>Dinophyceae</taxon>
        <taxon>Suessiales</taxon>
        <taxon>Suessiaceae</taxon>
        <taxon>Polarella</taxon>
    </lineage>
</organism>
<sequence length="596" mass="65735">MSSWGESGGAWSLQYGSGESSSSSTWAELDQSQNRGHDDGHLWTRCGGSADKFECTNNNSNNDSTNNNNNNSASTPQSLRERHLVMMLVVRQMFRFMSRGVTVPLAAMHTTWQFLREPFELVVVLDTPRAFEESLSPSCTIFTTSLQTGKSSPERWLCTSLEGHSIPINALRNFSDPRVCQRWASSLHETHAENKAVLAAFPEYPPPEDGGSECHLLMWKRATQGVSSASQSEGTTDTDRRKELSLAGCSAAIDGEFVVVREKKCDLVAFSVDLSAVSDEGWLAVVARDEHEDGLHVHIFDTSTGEELAGFPILDPLTNVNVFKGRDADDFLKFMVLAHGKMLIVAYVLETTTILVYQPLRPRTGKVEHDNKTHNNHNSNNNNSSNNSSSEEVWCQLSAETIWGDFDDLDVQENKLAISCLSTQDSAACVKLYGLNSERGLSKVPYRTIHHPSHPGRFARVTLATSVVVTQRYQRGCRSGAFLASEDLRILEMWPADPGCEGDLPCLHRIELPSAVGVRHIFCQPADAKVRLEVLEQVLLEGGRHLAEPDIPAVIPADLANNNNKQTTSTYKLDPAEAAAPAQRQCREIPTSSRAL</sequence>
<dbReference type="AlphaFoldDB" id="A0A813LQ39"/>
<feature type="compositionally biased region" description="Low complexity" evidence="1">
    <location>
        <begin position="57"/>
        <end position="75"/>
    </location>
</feature>
<protein>
    <submittedName>
        <fullName evidence="2">Uncharacterized protein</fullName>
    </submittedName>
</protein>
<feature type="non-terminal residue" evidence="2">
    <location>
        <position position="596"/>
    </location>
</feature>